<dbReference type="GeneID" id="27672110"/>
<protein>
    <submittedName>
        <fullName evidence="7">Glutathione-dependent formaldehyde-activating gfa</fullName>
    </submittedName>
</protein>
<evidence type="ECO:0000313" key="7">
    <source>
        <dbReference type="EMBL" id="KJR87521.1"/>
    </source>
</evidence>
<evidence type="ECO:0000256" key="5">
    <source>
        <dbReference type="SAM" id="MobiDB-lite"/>
    </source>
</evidence>
<keyword evidence="4" id="KW-0456">Lyase</keyword>
<dbReference type="PROSITE" id="PS51891">
    <property type="entry name" value="CENP_V_GFA"/>
    <property type="match status" value="1"/>
</dbReference>
<dbReference type="RefSeq" id="XP_016590197.1">
    <property type="nucleotide sequence ID" value="XM_016736833.1"/>
</dbReference>
<dbReference type="InterPro" id="IPR011057">
    <property type="entry name" value="Mss4-like_sf"/>
</dbReference>
<evidence type="ECO:0000313" key="8">
    <source>
        <dbReference type="Proteomes" id="UP000033710"/>
    </source>
</evidence>
<dbReference type="InterPro" id="IPR006913">
    <property type="entry name" value="CENP-V/GFA"/>
</dbReference>
<comment type="similarity">
    <text evidence="1">Belongs to the Gfa family.</text>
</comment>
<comment type="caution">
    <text evidence="7">The sequence shown here is derived from an EMBL/GenBank/DDBJ whole genome shotgun (WGS) entry which is preliminary data.</text>
</comment>
<proteinExistence type="inferred from homology"/>
<dbReference type="KEGG" id="ssck:SPSK_10410"/>
<feature type="compositionally biased region" description="Acidic residues" evidence="5">
    <location>
        <begin position="155"/>
        <end position="165"/>
    </location>
</feature>
<dbReference type="SUPFAM" id="SSF51316">
    <property type="entry name" value="Mss4-like"/>
    <property type="match status" value="1"/>
</dbReference>
<name>A0A0F2MH82_SPOSC</name>
<reference evidence="7 8" key="1">
    <citation type="journal article" date="2014" name="BMC Genomics">
        <title>Comparative genomics of the major fungal agents of human and animal Sporotrichosis: Sporothrix schenckii and Sporothrix brasiliensis.</title>
        <authorList>
            <person name="Teixeira M.M."/>
            <person name="de Almeida L.G."/>
            <person name="Kubitschek-Barreira P."/>
            <person name="Alves F.L."/>
            <person name="Kioshima E.S."/>
            <person name="Abadio A.K."/>
            <person name="Fernandes L."/>
            <person name="Derengowski L.S."/>
            <person name="Ferreira K.S."/>
            <person name="Souza R.C."/>
            <person name="Ruiz J.C."/>
            <person name="de Andrade N.C."/>
            <person name="Paes H.C."/>
            <person name="Nicola A.M."/>
            <person name="Albuquerque P."/>
            <person name="Gerber A.L."/>
            <person name="Martins V.P."/>
            <person name="Peconick L.D."/>
            <person name="Neto A.V."/>
            <person name="Chaucanez C.B."/>
            <person name="Silva P.A."/>
            <person name="Cunha O.L."/>
            <person name="de Oliveira F.F."/>
            <person name="dos Santos T.C."/>
            <person name="Barros A.L."/>
            <person name="Soares M.A."/>
            <person name="de Oliveira L.M."/>
            <person name="Marini M.M."/>
            <person name="Villalobos-Duno H."/>
            <person name="Cunha M.M."/>
            <person name="de Hoog S."/>
            <person name="da Silveira J.F."/>
            <person name="Henrissat B."/>
            <person name="Nino-Vega G.A."/>
            <person name="Cisalpino P.S."/>
            <person name="Mora-Montes H.M."/>
            <person name="Almeida S.R."/>
            <person name="Stajich J.E."/>
            <person name="Lopes-Bezerra L.M."/>
            <person name="Vasconcelos A.T."/>
            <person name="Felipe M.S."/>
        </authorList>
    </citation>
    <scope>NUCLEOTIDE SEQUENCE [LARGE SCALE GENOMIC DNA]</scope>
    <source>
        <strain evidence="7 8">1099-18</strain>
    </source>
</reference>
<dbReference type="VEuPathDB" id="FungiDB:SPSK_10410"/>
<feature type="domain" description="CENP-V/GFA" evidence="6">
    <location>
        <begin position="42"/>
        <end position="167"/>
    </location>
</feature>
<dbReference type="Proteomes" id="UP000033710">
    <property type="component" value="Unassembled WGS sequence"/>
</dbReference>
<sequence length="241" mass="26052">MDTAASTAADNGRGRMTMDAIMISHRGIALSRSLEPSRLQPQEVCCQCSAVRFRAPLPQPLAVFHCHCRECRRQSSAAYGTSAVYPAAGVFPLDPALRRTLSVYIRPGQRSRTGRDMACFFCTRCGARVMHRYLKRRRGAEDKDGGGCGGGGDQVEAEAEVEAEDNDKVTITTRPDDTPAEPAEPVDLDDEAVYDGTTVTIKGGLITGLDYTRAVHIYTEYAVVPIPAGVTQYPGTPPESP</sequence>
<dbReference type="Pfam" id="PF04828">
    <property type="entry name" value="GFA"/>
    <property type="match status" value="1"/>
</dbReference>
<dbReference type="PANTHER" id="PTHR33337">
    <property type="entry name" value="GFA DOMAIN-CONTAINING PROTEIN"/>
    <property type="match status" value="1"/>
</dbReference>
<feature type="region of interest" description="Disordered" evidence="5">
    <location>
        <begin position="139"/>
        <end position="187"/>
    </location>
</feature>
<evidence type="ECO:0000259" key="6">
    <source>
        <dbReference type="PROSITE" id="PS51891"/>
    </source>
</evidence>
<reference evidence="7 8" key="2">
    <citation type="journal article" date="2015" name="Eukaryot. Cell">
        <title>Asexual propagation of a virulent clone complex in a human and feline outbreak of sporotrichosis.</title>
        <authorList>
            <person name="Teixeira Mde M."/>
            <person name="Rodrigues A.M."/>
            <person name="Tsui C.K."/>
            <person name="de Almeida L.G."/>
            <person name="Van Diepeningen A.D."/>
            <person name="van den Ende B.G."/>
            <person name="Fernandes G.F."/>
            <person name="Kano R."/>
            <person name="Hamelin R.C."/>
            <person name="Lopes-Bezerra L.M."/>
            <person name="Vasconcelos A.T."/>
            <person name="de Hoog S."/>
            <person name="de Camargo Z.P."/>
            <person name="Felipe M.S."/>
        </authorList>
    </citation>
    <scope>NUCLEOTIDE SEQUENCE [LARGE SCALE GENOMIC DNA]</scope>
    <source>
        <strain evidence="7 8">1099-18</strain>
    </source>
</reference>
<dbReference type="GO" id="GO:0046872">
    <property type="term" value="F:metal ion binding"/>
    <property type="evidence" value="ECO:0007669"/>
    <property type="project" value="UniProtKB-KW"/>
</dbReference>
<dbReference type="OrthoDB" id="5290969at2759"/>
<evidence type="ECO:0000256" key="3">
    <source>
        <dbReference type="ARBA" id="ARBA00022833"/>
    </source>
</evidence>
<evidence type="ECO:0000256" key="4">
    <source>
        <dbReference type="ARBA" id="ARBA00023239"/>
    </source>
</evidence>
<evidence type="ECO:0000256" key="1">
    <source>
        <dbReference type="ARBA" id="ARBA00005495"/>
    </source>
</evidence>
<dbReference type="EMBL" id="AXCR01000005">
    <property type="protein sequence ID" value="KJR87521.1"/>
    <property type="molecule type" value="Genomic_DNA"/>
</dbReference>
<accession>A0A0F2MH82</accession>
<keyword evidence="3" id="KW-0862">Zinc</keyword>
<gene>
    <name evidence="7" type="ORF">SPSK_10410</name>
</gene>
<organism evidence="7 8">
    <name type="scientific">Sporothrix schenckii 1099-18</name>
    <dbReference type="NCBI Taxonomy" id="1397361"/>
    <lineage>
        <taxon>Eukaryota</taxon>
        <taxon>Fungi</taxon>
        <taxon>Dikarya</taxon>
        <taxon>Ascomycota</taxon>
        <taxon>Pezizomycotina</taxon>
        <taxon>Sordariomycetes</taxon>
        <taxon>Sordariomycetidae</taxon>
        <taxon>Ophiostomatales</taxon>
        <taxon>Ophiostomataceae</taxon>
        <taxon>Sporothrix</taxon>
    </lineage>
</organism>
<dbReference type="PANTHER" id="PTHR33337:SF3">
    <property type="entry name" value="CENP-V_GFA DOMAIN-CONTAINING PROTEIN"/>
    <property type="match status" value="1"/>
</dbReference>
<dbReference type="Gene3D" id="3.90.1590.10">
    <property type="entry name" value="glutathione-dependent formaldehyde- activating enzyme (gfa)"/>
    <property type="match status" value="1"/>
</dbReference>
<dbReference type="AlphaFoldDB" id="A0A0F2MH82"/>
<dbReference type="GO" id="GO:0016846">
    <property type="term" value="F:carbon-sulfur lyase activity"/>
    <property type="evidence" value="ECO:0007669"/>
    <property type="project" value="InterPro"/>
</dbReference>
<evidence type="ECO:0000256" key="2">
    <source>
        <dbReference type="ARBA" id="ARBA00022723"/>
    </source>
</evidence>
<keyword evidence="2" id="KW-0479">Metal-binding</keyword>